<dbReference type="EMBL" id="NKHU02000468">
    <property type="protein sequence ID" value="RHZ43220.1"/>
    <property type="molecule type" value="Genomic_DNA"/>
</dbReference>
<sequence length="938" mass="106573">MHRHSAKFNFPDRPTWPVADEHITNLAEMFTRHNAAKILGIHLIHGHFKIPQSTVMLGTNFENPSLRWTKVTDIEKIDPASVHGHIFALTKDGLCAYELQDGPLPDLSDVGPLFLDEFINYIIRNNLTSLIGLQVLGCGDGCMSELILDQGTVMLDSSSVKDTVPTRITGWKFETANGNPRVCTANETHAQMTSGSHKTGEGSSSVSSDEQYDTDPTEPDCDEDQLKDAGDVAQLFADNEHYPEYYRQQLAKFDESVYTQEDYSKGTTVLLDQVEARWKQFCACLCKDPEQEFRKLSIAILHTFLDRALNLRRGKNGRRLPGIKRKSSLETFWKVFRLVFERATSEKIEKKINRQMRRVICKLAQKHKLSWEGREKSTMFVEDLTVVVETAISTTKKKFGHGRHRIELCLFLQLAGLTANRPQAVLSLRYRHIRVSLLRDPQGGPHRIVIEFKFEYTKGFLGAKDENTYILPEIIFDPSLVLSPHVFLLGLLFADRAFKRVEGEEVLTSAEQLPRLHIRDGCNELPLLLDPALADVPVFRQTERTLQGIGISTDKCLPYSTLLPWVKSIGIITGFRQVARPYSLRYGAGKALDNSGAVSDSLRNLIMHHADTRTFLKYYLDRRIDKNLAAIIRGLNPDDDIMHAACRMSRTIDPDRPQELTTAQSTSVNEWPEISVLIQRRDELRQQLGRPLSHHRGTASCESSQKLKQELNSARERARNALLSQLQQKYDQEQPMLEVQRQLSETKLVESVTAKLRHTEELPEPQKRLIERLLILPSPTLDQEMCRRTEAIDAVAAYCQFEEGITCRLPQNKRVESYVAERGFLDNQKPESEAEVPTKSASPLENAIQSVTEDHRPLFCFICVGQQNLALKKRVQQFSSHGDVSKHIKRKHLQNLASSTVIACNVCDKRFAEVMHFQRHASDSHSTVTGPLWRTVSK</sequence>
<protein>
    <recommendedName>
        <fullName evidence="4">C2H2-type domain-containing protein</fullName>
    </recommendedName>
</protein>
<dbReference type="Proteomes" id="UP000215305">
    <property type="component" value="Unassembled WGS sequence"/>
</dbReference>
<dbReference type="OrthoDB" id="3544487at2759"/>
<organism evidence="5 6">
    <name type="scientific">Aspergillus thermomutatus</name>
    <name type="common">Neosartorya pseudofischeri</name>
    <dbReference type="NCBI Taxonomy" id="41047"/>
    <lineage>
        <taxon>Eukaryota</taxon>
        <taxon>Fungi</taxon>
        <taxon>Dikarya</taxon>
        <taxon>Ascomycota</taxon>
        <taxon>Pezizomycotina</taxon>
        <taxon>Eurotiomycetes</taxon>
        <taxon>Eurotiomycetidae</taxon>
        <taxon>Eurotiales</taxon>
        <taxon>Aspergillaceae</taxon>
        <taxon>Aspergillus</taxon>
        <taxon>Aspergillus subgen. Fumigati</taxon>
    </lineage>
</organism>
<evidence type="ECO:0000313" key="5">
    <source>
        <dbReference type="EMBL" id="RHZ43220.1"/>
    </source>
</evidence>
<feature type="domain" description="C2H2-type" evidence="4">
    <location>
        <begin position="902"/>
        <end position="926"/>
    </location>
</feature>
<keyword evidence="6" id="KW-1185">Reference proteome</keyword>
<dbReference type="PANTHER" id="PTHR37535">
    <property type="entry name" value="FLUG DOMAIN PROTEIN"/>
    <property type="match status" value="1"/>
</dbReference>
<gene>
    <name evidence="5" type="ORF">CDV56_100910</name>
</gene>
<dbReference type="AlphaFoldDB" id="A0A397G4Z3"/>
<feature type="region of interest" description="Disordered" evidence="3">
    <location>
        <begin position="188"/>
        <end position="225"/>
    </location>
</feature>
<dbReference type="GeneID" id="38122884"/>
<reference evidence="5" key="1">
    <citation type="submission" date="2018-08" db="EMBL/GenBank/DDBJ databases">
        <title>Draft genome sequence of azole-resistant Aspergillus thermomutatus (Neosartorya pseudofischeri) strain HMR AF 39, isolated from a human nasal aspirate.</title>
        <authorList>
            <person name="Parent-Michaud M."/>
            <person name="Dufresne P.J."/>
            <person name="Fournier E."/>
            <person name="Martineau C."/>
            <person name="Moreira S."/>
            <person name="Perkins V."/>
            <person name="De Repentigny L."/>
            <person name="Dufresne S.F."/>
        </authorList>
    </citation>
    <scope>NUCLEOTIDE SEQUENCE [LARGE SCALE GENOMIC DNA]</scope>
    <source>
        <strain evidence="5">HMR AF 39</strain>
    </source>
</reference>
<comment type="caution">
    <text evidence="5">The sequence shown here is derived from an EMBL/GenBank/DDBJ whole genome shotgun (WGS) entry which is preliminary data.</text>
</comment>
<dbReference type="InterPro" id="IPR013087">
    <property type="entry name" value="Znf_C2H2_type"/>
</dbReference>
<accession>A0A397G4Z3</accession>
<keyword evidence="2" id="KW-0175">Coiled coil</keyword>
<dbReference type="Pfam" id="PF11917">
    <property type="entry name" value="DUF3435"/>
    <property type="match status" value="1"/>
</dbReference>
<dbReference type="STRING" id="41047.A0A397G4Z3"/>
<dbReference type="PROSITE" id="PS00028">
    <property type="entry name" value="ZINC_FINGER_C2H2_1"/>
    <property type="match status" value="1"/>
</dbReference>
<evidence type="ECO:0000256" key="1">
    <source>
        <dbReference type="PROSITE-ProRule" id="PRU00042"/>
    </source>
</evidence>
<feature type="compositionally biased region" description="Polar residues" evidence="3">
    <location>
        <begin position="188"/>
        <end position="209"/>
    </location>
</feature>
<dbReference type="SMART" id="SM00355">
    <property type="entry name" value="ZnF_C2H2"/>
    <property type="match status" value="2"/>
</dbReference>
<dbReference type="PROSITE" id="PS50157">
    <property type="entry name" value="ZINC_FINGER_C2H2_2"/>
    <property type="match status" value="1"/>
</dbReference>
<keyword evidence="1" id="KW-0479">Metal-binding</keyword>
<name>A0A397G4Z3_ASPTH</name>
<keyword evidence="1" id="KW-0863">Zinc-finger</keyword>
<evidence type="ECO:0000259" key="4">
    <source>
        <dbReference type="PROSITE" id="PS50157"/>
    </source>
</evidence>
<evidence type="ECO:0000256" key="3">
    <source>
        <dbReference type="SAM" id="MobiDB-lite"/>
    </source>
</evidence>
<evidence type="ECO:0000313" key="6">
    <source>
        <dbReference type="Proteomes" id="UP000215305"/>
    </source>
</evidence>
<dbReference type="PANTHER" id="PTHR37535:SF2">
    <property type="entry name" value="FINGER DOMAIN PROTEIN, PUTATIVE (AFU_ORTHOLOGUE AFUA_6G09300)-RELATED"/>
    <property type="match status" value="1"/>
</dbReference>
<dbReference type="VEuPathDB" id="FungiDB:CDV56_100910"/>
<evidence type="ECO:0000256" key="2">
    <source>
        <dbReference type="SAM" id="Coils"/>
    </source>
</evidence>
<feature type="compositionally biased region" description="Acidic residues" evidence="3">
    <location>
        <begin position="210"/>
        <end position="223"/>
    </location>
</feature>
<feature type="coiled-coil region" evidence="2">
    <location>
        <begin position="701"/>
        <end position="728"/>
    </location>
</feature>
<dbReference type="InterPro" id="IPR021842">
    <property type="entry name" value="DUF3435"/>
</dbReference>
<dbReference type="GO" id="GO:0008270">
    <property type="term" value="F:zinc ion binding"/>
    <property type="evidence" value="ECO:0007669"/>
    <property type="project" value="UniProtKB-KW"/>
</dbReference>
<dbReference type="RefSeq" id="XP_026609610.1">
    <property type="nucleotide sequence ID" value="XM_026754529.1"/>
</dbReference>
<proteinExistence type="predicted"/>
<keyword evidence="1" id="KW-0862">Zinc</keyword>